<evidence type="ECO:0000313" key="5">
    <source>
        <dbReference type="EMBL" id="SEI98975.1"/>
    </source>
</evidence>
<feature type="domain" description="HTH deoR-type" evidence="4">
    <location>
        <begin position="3"/>
        <end position="58"/>
    </location>
</feature>
<dbReference type="PROSITE" id="PS00894">
    <property type="entry name" value="HTH_DEOR_1"/>
    <property type="match status" value="1"/>
</dbReference>
<sequence>MLPNERHTKILDLLSTKDVVTIPELMTEFKISIETARRDLTILEKQNRIQKIYGGAKLKISTFSEPTMESRLVYHLLQKESIGKKCCDFIKDGDCIFIDSGSTTFQIVKYIKTKKNLTIITNSLPVVNELMSTDFEIIIIGGKVRHDESSIVTYDYIFDFSQLNIQKSFICAGGITVENGISDFNMQEAVTRKIIIERSNEVFVAADSSKFDRNVTISIAALNKINYIITDSGLSKYTVNSFKKTTTNLILAETFSTKKTKSDAL</sequence>
<keyword evidence="1" id="KW-0805">Transcription regulation</keyword>
<evidence type="ECO:0000313" key="6">
    <source>
        <dbReference type="Proteomes" id="UP000199662"/>
    </source>
</evidence>
<dbReference type="GO" id="GO:0003677">
    <property type="term" value="F:DNA binding"/>
    <property type="evidence" value="ECO:0007669"/>
    <property type="project" value="UniProtKB-KW"/>
</dbReference>
<dbReference type="InterPro" id="IPR018356">
    <property type="entry name" value="Tscrpt_reg_HTH_DeoR_CS"/>
</dbReference>
<dbReference type="EMBL" id="FNZK01000002">
    <property type="protein sequence ID" value="SEI98975.1"/>
    <property type="molecule type" value="Genomic_DNA"/>
</dbReference>
<evidence type="ECO:0000256" key="1">
    <source>
        <dbReference type="ARBA" id="ARBA00023015"/>
    </source>
</evidence>
<dbReference type="InterPro" id="IPR014036">
    <property type="entry name" value="DeoR-like_C"/>
</dbReference>
<accession>A0A1H6VFJ0</accession>
<keyword evidence="3" id="KW-0804">Transcription</keyword>
<dbReference type="STRING" id="84035.SAMN05660742_102189"/>
<evidence type="ECO:0000256" key="3">
    <source>
        <dbReference type="ARBA" id="ARBA00023163"/>
    </source>
</evidence>
<dbReference type="Gene3D" id="3.40.50.1360">
    <property type="match status" value="1"/>
</dbReference>
<evidence type="ECO:0000256" key="2">
    <source>
        <dbReference type="ARBA" id="ARBA00023125"/>
    </source>
</evidence>
<dbReference type="InterPro" id="IPR001034">
    <property type="entry name" value="DeoR_HTH"/>
</dbReference>
<dbReference type="Pfam" id="PF00455">
    <property type="entry name" value="DeoRC"/>
    <property type="match status" value="1"/>
</dbReference>
<dbReference type="SMART" id="SM01134">
    <property type="entry name" value="DeoRC"/>
    <property type="match status" value="1"/>
</dbReference>
<dbReference type="AlphaFoldDB" id="A0A1H6VFJ0"/>
<gene>
    <name evidence="5" type="ORF">SAMN05660742_102189</name>
</gene>
<protein>
    <submittedName>
        <fullName evidence="5">Transcriptional regulator, DeoR family</fullName>
    </submittedName>
</protein>
<dbReference type="PANTHER" id="PTHR30363:SF44">
    <property type="entry name" value="AGA OPERON TRANSCRIPTIONAL REPRESSOR-RELATED"/>
    <property type="match status" value="1"/>
</dbReference>
<dbReference type="SMART" id="SM00420">
    <property type="entry name" value="HTH_DEOR"/>
    <property type="match status" value="1"/>
</dbReference>
<keyword evidence="2" id="KW-0238">DNA-binding</keyword>
<name>A0A1H6VFJ0_9FIRM</name>
<dbReference type="Gene3D" id="1.10.10.10">
    <property type="entry name" value="Winged helix-like DNA-binding domain superfamily/Winged helix DNA-binding domain"/>
    <property type="match status" value="1"/>
</dbReference>
<organism evidence="5 6">
    <name type="scientific">Propionispira arboris</name>
    <dbReference type="NCBI Taxonomy" id="84035"/>
    <lineage>
        <taxon>Bacteria</taxon>
        <taxon>Bacillati</taxon>
        <taxon>Bacillota</taxon>
        <taxon>Negativicutes</taxon>
        <taxon>Selenomonadales</taxon>
        <taxon>Selenomonadaceae</taxon>
        <taxon>Propionispira</taxon>
    </lineage>
</organism>
<dbReference type="InterPro" id="IPR036390">
    <property type="entry name" value="WH_DNA-bd_sf"/>
</dbReference>
<dbReference type="SUPFAM" id="SSF46785">
    <property type="entry name" value="Winged helix' DNA-binding domain"/>
    <property type="match status" value="1"/>
</dbReference>
<dbReference type="Pfam" id="PF08220">
    <property type="entry name" value="HTH_DeoR"/>
    <property type="match status" value="1"/>
</dbReference>
<keyword evidence="6" id="KW-1185">Reference proteome</keyword>
<proteinExistence type="predicted"/>
<dbReference type="Proteomes" id="UP000199662">
    <property type="component" value="Unassembled WGS sequence"/>
</dbReference>
<dbReference type="InterPro" id="IPR050313">
    <property type="entry name" value="Carb_Metab_HTH_regulators"/>
</dbReference>
<dbReference type="PRINTS" id="PR00037">
    <property type="entry name" value="HTHLACR"/>
</dbReference>
<dbReference type="RefSeq" id="WP_091829008.1">
    <property type="nucleotide sequence ID" value="NZ_FNZK01000002.1"/>
</dbReference>
<dbReference type="GO" id="GO:0003700">
    <property type="term" value="F:DNA-binding transcription factor activity"/>
    <property type="evidence" value="ECO:0007669"/>
    <property type="project" value="InterPro"/>
</dbReference>
<dbReference type="PROSITE" id="PS51000">
    <property type="entry name" value="HTH_DEOR_2"/>
    <property type="match status" value="1"/>
</dbReference>
<dbReference type="InterPro" id="IPR037171">
    <property type="entry name" value="NagB/RpiA_transferase-like"/>
</dbReference>
<dbReference type="InterPro" id="IPR036388">
    <property type="entry name" value="WH-like_DNA-bd_sf"/>
</dbReference>
<reference evidence="5 6" key="1">
    <citation type="submission" date="2016-10" db="EMBL/GenBank/DDBJ databases">
        <authorList>
            <person name="de Groot N.N."/>
        </authorList>
    </citation>
    <scope>NUCLEOTIDE SEQUENCE [LARGE SCALE GENOMIC DNA]</scope>
    <source>
        <strain evidence="5 6">DSM 2179</strain>
    </source>
</reference>
<dbReference type="PANTHER" id="PTHR30363">
    <property type="entry name" value="HTH-TYPE TRANSCRIPTIONAL REGULATOR SRLR-RELATED"/>
    <property type="match status" value="1"/>
</dbReference>
<evidence type="ECO:0000259" key="4">
    <source>
        <dbReference type="PROSITE" id="PS51000"/>
    </source>
</evidence>
<dbReference type="SUPFAM" id="SSF100950">
    <property type="entry name" value="NagB/RpiA/CoA transferase-like"/>
    <property type="match status" value="1"/>
</dbReference>